<dbReference type="CDD" id="cd11300">
    <property type="entry name" value="Fut8_like"/>
    <property type="match status" value="1"/>
</dbReference>
<dbReference type="InterPro" id="IPR045573">
    <property type="entry name" value="Fut8_N_cat"/>
</dbReference>
<feature type="transmembrane region" description="Helical" evidence="4">
    <location>
        <begin position="21"/>
        <end position="44"/>
    </location>
</feature>
<accession>A0A8J4WIN0</accession>
<keyword evidence="4" id="KW-0472">Membrane</keyword>
<comment type="similarity">
    <text evidence="3">Belongs to the glycosyltransferase 23 family.</text>
</comment>
<keyword evidence="4" id="KW-1133">Transmembrane helix</keyword>
<dbReference type="InterPro" id="IPR027350">
    <property type="entry name" value="GT23_dom"/>
</dbReference>
<keyword evidence="1 3" id="KW-0328">Glycosyltransferase</keyword>
<dbReference type="AlphaFoldDB" id="A0A8J4WIN0"/>
<comment type="caution">
    <text evidence="6">The sequence shown here is derived from an EMBL/GenBank/DDBJ whole genome shotgun (WGS) entry which is preliminary data.</text>
</comment>
<dbReference type="PANTHER" id="PTHR13132:SF29">
    <property type="entry name" value="ALPHA-(1,6)-FUCOSYLTRANSFERASE"/>
    <property type="match status" value="1"/>
</dbReference>
<dbReference type="GO" id="GO:0046921">
    <property type="term" value="F:alpha-(1-&gt;6)-fucosyltransferase activity"/>
    <property type="evidence" value="ECO:0007669"/>
    <property type="project" value="TreeGrafter"/>
</dbReference>
<proteinExistence type="inferred from homology"/>
<feature type="domain" description="GT23" evidence="5">
    <location>
        <begin position="208"/>
        <end position="524"/>
    </location>
</feature>
<name>A0A8J4WIN0_9TREM</name>
<sequence length="599" mass="68287">MRRNYHQDLWSFIRSDHYTRLRILLLVATLLLTFVLFHVALVTLKGEKNTANPILPHKSLRKAFITVNSHAEQNREYDGGPINISDKKMHVSTSNQSNIHLSHELLRRQAIHFVRELRNAASGQLKIINETLRQPDILKSATEMNTLLNKVDMLNGWMEEMTRYLQVDLEGLGRVNGMAESRRSQLDQLARHVRGRIDKLQNPSDCSKAKLLLVGLTRPCAFGCNVHHLAYCFQMAYVSGRTLIFDKVETAYDSWWTTNFLPLSKTCKQLSIADSEHIPLFDGTNATSNIRVTRCDYIGSMSNSVRSLPPAIPMDLASDLERLHGAPFVWFIGQLTTYLMRPTLAFEQLLNSTLETHKLVGFNRNPVVGVHVRRTDKINYEAAFYPLHEYITHVERRFQFWESQRQMLSKSDEWIGDTPTKQQMQPSIPRRVFIATDDPSVFDEARKYYPHYEVEGDSERARSAHVSRRNQADSITGIALDILVLSRTDYLVCTFSSQVCRVAYELMQARHAELGDASGLAWSLDSIYYFGGQQSNPHMTIIADEATGAKPGDLFHMDGNSWNGSAHLHSIPNNTKVILPAYKVFPRVLSVEITEIMPV</sequence>
<organism evidence="6 7">
    <name type="scientific">Paragonimus heterotremus</name>
    <dbReference type="NCBI Taxonomy" id="100268"/>
    <lineage>
        <taxon>Eukaryota</taxon>
        <taxon>Metazoa</taxon>
        <taxon>Spiralia</taxon>
        <taxon>Lophotrochozoa</taxon>
        <taxon>Platyhelminthes</taxon>
        <taxon>Trematoda</taxon>
        <taxon>Digenea</taxon>
        <taxon>Plagiorchiida</taxon>
        <taxon>Troglotremata</taxon>
        <taxon>Troglotrematidae</taxon>
        <taxon>Paragonimus</taxon>
    </lineage>
</organism>
<evidence type="ECO:0000259" key="5">
    <source>
        <dbReference type="PROSITE" id="PS51659"/>
    </source>
</evidence>
<dbReference type="Proteomes" id="UP000748531">
    <property type="component" value="Unassembled WGS sequence"/>
</dbReference>
<gene>
    <name evidence="6" type="ORF">PHET_04427</name>
</gene>
<dbReference type="Gene3D" id="3.40.50.11350">
    <property type="match status" value="1"/>
</dbReference>
<keyword evidence="2 3" id="KW-0808">Transferase</keyword>
<dbReference type="OrthoDB" id="6435034at2759"/>
<dbReference type="EMBL" id="LUCH01001972">
    <property type="protein sequence ID" value="KAF5402186.1"/>
    <property type="molecule type" value="Genomic_DNA"/>
</dbReference>
<evidence type="ECO:0000256" key="2">
    <source>
        <dbReference type="ARBA" id="ARBA00022679"/>
    </source>
</evidence>
<reference evidence="6" key="1">
    <citation type="submission" date="2019-05" db="EMBL/GenBank/DDBJ databases">
        <title>Annotation for the trematode Paragonimus heterotremus.</title>
        <authorList>
            <person name="Choi Y.-J."/>
        </authorList>
    </citation>
    <scope>NUCLEOTIDE SEQUENCE</scope>
    <source>
        <strain evidence="6">LC</strain>
    </source>
</reference>
<evidence type="ECO:0000256" key="3">
    <source>
        <dbReference type="PROSITE-ProRule" id="PRU00992"/>
    </source>
</evidence>
<evidence type="ECO:0000313" key="6">
    <source>
        <dbReference type="EMBL" id="KAF5402186.1"/>
    </source>
</evidence>
<dbReference type="PANTHER" id="PTHR13132">
    <property type="entry name" value="ALPHA- 1,6 -FUCOSYLTRANSFERASE"/>
    <property type="match status" value="1"/>
</dbReference>
<evidence type="ECO:0000256" key="4">
    <source>
        <dbReference type="SAM" id="Phobius"/>
    </source>
</evidence>
<dbReference type="Pfam" id="PF19745">
    <property type="entry name" value="FUT8_N_cat"/>
    <property type="match status" value="1"/>
</dbReference>
<keyword evidence="4" id="KW-0812">Transmembrane</keyword>
<evidence type="ECO:0000313" key="7">
    <source>
        <dbReference type="Proteomes" id="UP000748531"/>
    </source>
</evidence>
<keyword evidence="7" id="KW-1185">Reference proteome</keyword>
<evidence type="ECO:0000256" key="1">
    <source>
        <dbReference type="ARBA" id="ARBA00022676"/>
    </source>
</evidence>
<dbReference type="PROSITE" id="PS51659">
    <property type="entry name" value="GT23"/>
    <property type="match status" value="1"/>
</dbReference>
<dbReference type="GO" id="GO:0006487">
    <property type="term" value="P:protein N-linked glycosylation"/>
    <property type="evidence" value="ECO:0007669"/>
    <property type="project" value="TreeGrafter"/>
</dbReference>
<protein>
    <submittedName>
        <fullName evidence="6">Alpha 1 6 fucosyltransferase H</fullName>
    </submittedName>
</protein>
<feature type="region of interest" description="Important for donor substrate binding" evidence="3">
    <location>
        <begin position="373"/>
        <end position="374"/>
    </location>
</feature>